<dbReference type="Proteomes" id="UP000835052">
    <property type="component" value="Unassembled WGS sequence"/>
</dbReference>
<keyword evidence="2" id="KW-1185">Reference proteome</keyword>
<gene>
    <name evidence="1" type="ORF">CAUJ_LOCUS1387</name>
</gene>
<comment type="caution">
    <text evidence="1">The sequence shown here is derived from an EMBL/GenBank/DDBJ whole genome shotgun (WGS) entry which is preliminary data.</text>
</comment>
<organism evidence="1 2">
    <name type="scientific">Caenorhabditis auriculariae</name>
    <dbReference type="NCBI Taxonomy" id="2777116"/>
    <lineage>
        <taxon>Eukaryota</taxon>
        <taxon>Metazoa</taxon>
        <taxon>Ecdysozoa</taxon>
        <taxon>Nematoda</taxon>
        <taxon>Chromadorea</taxon>
        <taxon>Rhabditida</taxon>
        <taxon>Rhabditina</taxon>
        <taxon>Rhabditomorpha</taxon>
        <taxon>Rhabditoidea</taxon>
        <taxon>Rhabditidae</taxon>
        <taxon>Peloderinae</taxon>
        <taxon>Caenorhabditis</taxon>
    </lineage>
</organism>
<protein>
    <submittedName>
        <fullName evidence="1">Uncharacterized protein</fullName>
    </submittedName>
</protein>
<evidence type="ECO:0000313" key="2">
    <source>
        <dbReference type="Proteomes" id="UP000835052"/>
    </source>
</evidence>
<reference evidence="1" key="1">
    <citation type="submission" date="2020-10" db="EMBL/GenBank/DDBJ databases">
        <authorList>
            <person name="Kikuchi T."/>
        </authorList>
    </citation>
    <scope>NUCLEOTIDE SEQUENCE</scope>
    <source>
        <strain evidence="1">NKZ352</strain>
    </source>
</reference>
<dbReference type="AlphaFoldDB" id="A0A8S1GRS1"/>
<sequence length="99" mass="10681">MACLRYLLTCASAQRVEDNHIKLKTFFFGNPQRFLGPYSHSAAQNNTTDGVALDGQLSKTFLTAAACLSLIFDQAVCTVCACSWGGFLVQLFLQVGLAA</sequence>
<dbReference type="EMBL" id="CAJGYM010000002">
    <property type="protein sequence ID" value="CAD6185468.1"/>
    <property type="molecule type" value="Genomic_DNA"/>
</dbReference>
<accession>A0A8S1GRS1</accession>
<evidence type="ECO:0000313" key="1">
    <source>
        <dbReference type="EMBL" id="CAD6185468.1"/>
    </source>
</evidence>
<name>A0A8S1GRS1_9PELO</name>
<proteinExistence type="predicted"/>